<proteinExistence type="predicted"/>
<dbReference type="AlphaFoldDB" id="A0AAV1CIA7"/>
<evidence type="ECO:0000313" key="2">
    <source>
        <dbReference type="EMBL" id="CAI9095131.1"/>
    </source>
</evidence>
<name>A0AAV1CIA7_OLDCO</name>
<accession>A0AAV1CIA7</accession>
<feature type="compositionally biased region" description="Basic and acidic residues" evidence="1">
    <location>
        <begin position="67"/>
        <end position="76"/>
    </location>
</feature>
<feature type="compositionally biased region" description="Polar residues" evidence="1">
    <location>
        <begin position="81"/>
        <end position="91"/>
    </location>
</feature>
<dbReference type="EMBL" id="OX459119">
    <property type="protein sequence ID" value="CAI9095131.1"/>
    <property type="molecule type" value="Genomic_DNA"/>
</dbReference>
<feature type="region of interest" description="Disordered" evidence="1">
    <location>
        <begin position="58"/>
        <end position="91"/>
    </location>
</feature>
<keyword evidence="3" id="KW-1185">Reference proteome</keyword>
<gene>
    <name evidence="2" type="ORF">OLC1_LOCUS6164</name>
</gene>
<organism evidence="2 3">
    <name type="scientific">Oldenlandia corymbosa var. corymbosa</name>
    <dbReference type="NCBI Taxonomy" id="529605"/>
    <lineage>
        <taxon>Eukaryota</taxon>
        <taxon>Viridiplantae</taxon>
        <taxon>Streptophyta</taxon>
        <taxon>Embryophyta</taxon>
        <taxon>Tracheophyta</taxon>
        <taxon>Spermatophyta</taxon>
        <taxon>Magnoliopsida</taxon>
        <taxon>eudicotyledons</taxon>
        <taxon>Gunneridae</taxon>
        <taxon>Pentapetalae</taxon>
        <taxon>asterids</taxon>
        <taxon>lamiids</taxon>
        <taxon>Gentianales</taxon>
        <taxon>Rubiaceae</taxon>
        <taxon>Rubioideae</taxon>
        <taxon>Spermacoceae</taxon>
        <taxon>Hedyotis-Oldenlandia complex</taxon>
        <taxon>Oldenlandia</taxon>
    </lineage>
</organism>
<reference evidence="2" key="1">
    <citation type="submission" date="2023-03" db="EMBL/GenBank/DDBJ databases">
        <authorList>
            <person name="Julca I."/>
        </authorList>
    </citation>
    <scope>NUCLEOTIDE SEQUENCE</scope>
</reference>
<evidence type="ECO:0000256" key="1">
    <source>
        <dbReference type="SAM" id="MobiDB-lite"/>
    </source>
</evidence>
<evidence type="ECO:0000313" key="3">
    <source>
        <dbReference type="Proteomes" id="UP001161247"/>
    </source>
</evidence>
<dbReference type="Proteomes" id="UP001161247">
    <property type="component" value="Chromosome 2"/>
</dbReference>
<sequence length="91" mass="10608">MWVPSALKPQDHPFLVVPTNNLEEWRKEAYFKKKEGERRFRVKKRECGFVVDRCGGRLQASSKGKQSKREKEEEAKKKQKGINTNNGRGAF</sequence>
<protein>
    <submittedName>
        <fullName evidence="2">OLC1v1030997C1</fullName>
    </submittedName>
</protein>